<keyword evidence="2" id="KW-1185">Reference proteome</keyword>
<reference evidence="1" key="1">
    <citation type="journal article" date="2020" name="Stud. Mycol.">
        <title>101 Dothideomycetes genomes: a test case for predicting lifestyles and emergence of pathogens.</title>
        <authorList>
            <person name="Haridas S."/>
            <person name="Albert R."/>
            <person name="Binder M."/>
            <person name="Bloem J."/>
            <person name="Labutti K."/>
            <person name="Salamov A."/>
            <person name="Andreopoulos B."/>
            <person name="Baker S."/>
            <person name="Barry K."/>
            <person name="Bills G."/>
            <person name="Bluhm B."/>
            <person name="Cannon C."/>
            <person name="Castanera R."/>
            <person name="Culley D."/>
            <person name="Daum C."/>
            <person name="Ezra D."/>
            <person name="Gonzalez J."/>
            <person name="Henrissat B."/>
            <person name="Kuo A."/>
            <person name="Liang C."/>
            <person name="Lipzen A."/>
            <person name="Lutzoni F."/>
            <person name="Magnuson J."/>
            <person name="Mondo S."/>
            <person name="Nolan M."/>
            <person name="Ohm R."/>
            <person name="Pangilinan J."/>
            <person name="Park H.-J."/>
            <person name="Ramirez L."/>
            <person name="Alfaro M."/>
            <person name="Sun H."/>
            <person name="Tritt A."/>
            <person name="Yoshinaga Y."/>
            <person name="Zwiers L.-H."/>
            <person name="Turgeon B."/>
            <person name="Goodwin S."/>
            <person name="Spatafora J."/>
            <person name="Crous P."/>
            <person name="Grigoriev I."/>
        </authorList>
    </citation>
    <scope>NUCLEOTIDE SEQUENCE</scope>
    <source>
        <strain evidence="1">CBS 122368</strain>
    </source>
</reference>
<organism evidence="1 2">
    <name type="scientific">Trematosphaeria pertusa</name>
    <dbReference type="NCBI Taxonomy" id="390896"/>
    <lineage>
        <taxon>Eukaryota</taxon>
        <taxon>Fungi</taxon>
        <taxon>Dikarya</taxon>
        <taxon>Ascomycota</taxon>
        <taxon>Pezizomycotina</taxon>
        <taxon>Dothideomycetes</taxon>
        <taxon>Pleosporomycetidae</taxon>
        <taxon>Pleosporales</taxon>
        <taxon>Massarineae</taxon>
        <taxon>Trematosphaeriaceae</taxon>
        <taxon>Trematosphaeria</taxon>
    </lineage>
</organism>
<gene>
    <name evidence="1" type="ORF">BU26DRAFT_228766</name>
</gene>
<dbReference type="AlphaFoldDB" id="A0A6A6IU41"/>
<dbReference type="RefSeq" id="XP_033688712.1">
    <property type="nucleotide sequence ID" value="XM_033820829.1"/>
</dbReference>
<evidence type="ECO:0000313" key="1">
    <source>
        <dbReference type="EMBL" id="KAF2253708.1"/>
    </source>
</evidence>
<name>A0A6A6IU41_9PLEO</name>
<evidence type="ECO:0000313" key="2">
    <source>
        <dbReference type="Proteomes" id="UP000800094"/>
    </source>
</evidence>
<dbReference type="OrthoDB" id="4828117at2759"/>
<dbReference type="EMBL" id="ML987191">
    <property type="protein sequence ID" value="KAF2253708.1"/>
    <property type="molecule type" value="Genomic_DNA"/>
</dbReference>
<protein>
    <submittedName>
        <fullName evidence="1">Uncharacterized protein</fullName>
    </submittedName>
</protein>
<proteinExistence type="predicted"/>
<dbReference type="GeneID" id="54574159"/>
<dbReference type="Proteomes" id="UP000800094">
    <property type="component" value="Unassembled WGS sequence"/>
</dbReference>
<sequence>MPINWQTPEVKDRLLAAILASFDSNINCREVARLFGPEATYNAIENFLRKPKQLAKRLKEEAEGRDGRAASPARAALVKKGGTPVTLGAKTGRVMKGRKKGSPVKKVMLDGEEDLFSGGLGAGVGARVGVKMEMEMEMDDEGEI</sequence>
<accession>A0A6A6IU41</accession>